<evidence type="ECO:0000313" key="4">
    <source>
        <dbReference type="Proteomes" id="UP000799539"/>
    </source>
</evidence>
<reference evidence="3" key="1">
    <citation type="journal article" date="2020" name="Stud. Mycol.">
        <title>101 Dothideomycetes genomes: a test case for predicting lifestyles and emergence of pathogens.</title>
        <authorList>
            <person name="Haridas S."/>
            <person name="Albert R."/>
            <person name="Binder M."/>
            <person name="Bloem J."/>
            <person name="Labutti K."/>
            <person name="Salamov A."/>
            <person name="Andreopoulos B."/>
            <person name="Baker S."/>
            <person name="Barry K."/>
            <person name="Bills G."/>
            <person name="Bluhm B."/>
            <person name="Cannon C."/>
            <person name="Castanera R."/>
            <person name="Culley D."/>
            <person name="Daum C."/>
            <person name="Ezra D."/>
            <person name="Gonzalez J."/>
            <person name="Henrissat B."/>
            <person name="Kuo A."/>
            <person name="Liang C."/>
            <person name="Lipzen A."/>
            <person name="Lutzoni F."/>
            <person name="Magnuson J."/>
            <person name="Mondo S."/>
            <person name="Nolan M."/>
            <person name="Ohm R."/>
            <person name="Pangilinan J."/>
            <person name="Park H.-J."/>
            <person name="Ramirez L."/>
            <person name="Alfaro M."/>
            <person name="Sun H."/>
            <person name="Tritt A."/>
            <person name="Yoshinaga Y."/>
            <person name="Zwiers L.-H."/>
            <person name="Turgeon B."/>
            <person name="Goodwin S."/>
            <person name="Spatafora J."/>
            <person name="Crous P."/>
            <person name="Grigoriev I."/>
        </authorList>
    </citation>
    <scope>NUCLEOTIDE SEQUENCE</scope>
    <source>
        <strain evidence="3">SCOH1-5</strain>
    </source>
</reference>
<feature type="compositionally biased region" description="Polar residues" evidence="2">
    <location>
        <begin position="29"/>
        <end position="45"/>
    </location>
</feature>
<name>A0A6A6FLE7_9PEZI</name>
<dbReference type="EMBL" id="ML992669">
    <property type="protein sequence ID" value="KAF2214048.1"/>
    <property type="molecule type" value="Genomic_DNA"/>
</dbReference>
<dbReference type="AlphaFoldDB" id="A0A6A6FLE7"/>
<dbReference type="Proteomes" id="UP000799539">
    <property type="component" value="Unassembled WGS sequence"/>
</dbReference>
<evidence type="ECO:0000256" key="1">
    <source>
        <dbReference type="SAM" id="Coils"/>
    </source>
</evidence>
<feature type="compositionally biased region" description="Polar residues" evidence="2">
    <location>
        <begin position="1"/>
        <end position="17"/>
    </location>
</feature>
<dbReference type="OrthoDB" id="3647667at2759"/>
<accession>A0A6A6FLE7</accession>
<gene>
    <name evidence="3" type="ORF">CERZMDRAFT_83443</name>
</gene>
<evidence type="ECO:0000313" key="3">
    <source>
        <dbReference type="EMBL" id="KAF2214048.1"/>
    </source>
</evidence>
<feature type="region of interest" description="Disordered" evidence="2">
    <location>
        <begin position="1"/>
        <end position="49"/>
    </location>
</feature>
<protein>
    <submittedName>
        <fullName evidence="3">Uncharacterized protein</fullName>
    </submittedName>
</protein>
<evidence type="ECO:0000256" key="2">
    <source>
        <dbReference type="SAM" id="MobiDB-lite"/>
    </source>
</evidence>
<organism evidence="3 4">
    <name type="scientific">Cercospora zeae-maydis SCOH1-5</name>
    <dbReference type="NCBI Taxonomy" id="717836"/>
    <lineage>
        <taxon>Eukaryota</taxon>
        <taxon>Fungi</taxon>
        <taxon>Dikarya</taxon>
        <taxon>Ascomycota</taxon>
        <taxon>Pezizomycotina</taxon>
        <taxon>Dothideomycetes</taxon>
        <taxon>Dothideomycetidae</taxon>
        <taxon>Mycosphaerellales</taxon>
        <taxon>Mycosphaerellaceae</taxon>
        <taxon>Cercospora</taxon>
    </lineage>
</organism>
<feature type="coiled-coil region" evidence="1">
    <location>
        <begin position="60"/>
        <end position="87"/>
    </location>
</feature>
<keyword evidence="1" id="KW-0175">Coiled coil</keyword>
<proteinExistence type="predicted"/>
<sequence>MAVTRKSNATKAENNARTSRKPQKRTKASELSTSPDQTKKSSAASRRNPRVLLFEAQKVLDAAIDDRKEAQQCYNQTQQRRRNMSRERDVMKAWKGLDSVEAADAKKKLLQAEEEVSGAKEWVKEMLEAEEMCGSRLNALWELVKLMDDEEAAAKGKSRDAETK</sequence>
<keyword evidence="4" id="KW-1185">Reference proteome</keyword>